<evidence type="ECO:0008006" key="3">
    <source>
        <dbReference type="Google" id="ProtNLM"/>
    </source>
</evidence>
<accession>A0ABV6Z237</accession>
<reference evidence="1 2" key="1">
    <citation type="submission" date="2024-09" db="EMBL/GenBank/DDBJ databases">
        <title>Laminarin stimulates single cell rates of sulfate reduction while oxygen inhibits transcriptomic activity in coastal marine sediment.</title>
        <authorList>
            <person name="Lindsay M."/>
            <person name="Orcutt B."/>
            <person name="Emerson D."/>
            <person name="Stepanauskas R."/>
            <person name="D'Angelo T."/>
        </authorList>
    </citation>
    <scope>NUCLEOTIDE SEQUENCE [LARGE SCALE GENOMIC DNA]</scope>
    <source>
        <strain evidence="1">SAG AM-311-K15</strain>
    </source>
</reference>
<gene>
    <name evidence="1" type="ORF">ACFL27_20170</name>
</gene>
<evidence type="ECO:0000313" key="2">
    <source>
        <dbReference type="Proteomes" id="UP001594351"/>
    </source>
</evidence>
<keyword evidence="2" id="KW-1185">Reference proteome</keyword>
<evidence type="ECO:0000313" key="1">
    <source>
        <dbReference type="EMBL" id="MFC1852519.1"/>
    </source>
</evidence>
<dbReference type="EMBL" id="JBHPBY010000325">
    <property type="protein sequence ID" value="MFC1852519.1"/>
    <property type="molecule type" value="Genomic_DNA"/>
</dbReference>
<name>A0ABV6Z237_UNCC1</name>
<protein>
    <recommendedName>
        <fullName evidence="3">Uracil phosphoribosyltransferase</fullName>
    </recommendedName>
</protein>
<organism evidence="1 2">
    <name type="scientific">candidate division CSSED10-310 bacterium</name>
    <dbReference type="NCBI Taxonomy" id="2855610"/>
    <lineage>
        <taxon>Bacteria</taxon>
        <taxon>Bacteria division CSSED10-310</taxon>
    </lineage>
</organism>
<dbReference type="Proteomes" id="UP001594351">
    <property type="component" value="Unassembled WGS sequence"/>
</dbReference>
<comment type="caution">
    <text evidence="1">The sequence shown here is derived from an EMBL/GenBank/DDBJ whole genome shotgun (WGS) entry which is preliminary data.</text>
</comment>
<proteinExistence type="predicted"/>
<sequence length="55" mass="6364">MTPNPILLDHPLLKIVLFPISSHSNHEKVLLRRDDYMKDGLLFPLKEVVDGKKQL</sequence>